<dbReference type="Pfam" id="PF01292">
    <property type="entry name" value="Ni_hydr_CYTB"/>
    <property type="match status" value="1"/>
</dbReference>
<sequence length="292" mass="32594">MTTTDAGAGEAIPETTPAPAGKGPLVYRQSIFTRLTHWVWAISLFFLLLTGLQIFNAHPALYIGQESGFEYDNSILRIMPELVDGQPRGITTIFGHRFDTSGFLGMSGTEAQPQYRAFPAWMTIPSYQDLATGRIVHFFFGWVLVATLAIWLVSSLLNRHFVRDILPRGQDLRGLPADIGKHARFSFRHGRSYSPLQKLSYFIVLVILFPLIILTGLTMSPGINASAPWMLDLFGGRQTARTLHFIAMVGLVLFFVVHILMVLLAGPINELRSMVTGWYRTSPGTPREKGDR</sequence>
<feature type="transmembrane region" description="Helical" evidence="12">
    <location>
        <begin position="38"/>
        <end position="55"/>
    </location>
</feature>
<dbReference type="RefSeq" id="WP_127187033.1">
    <property type="nucleotide sequence ID" value="NZ_RZNJ01000001.1"/>
</dbReference>
<keyword evidence="9 12" id="KW-1133">Transmembrane helix</keyword>
<dbReference type="GO" id="GO:0020037">
    <property type="term" value="F:heme binding"/>
    <property type="evidence" value="ECO:0007669"/>
    <property type="project" value="TreeGrafter"/>
</dbReference>
<keyword evidence="4" id="KW-1003">Cell membrane</keyword>
<dbReference type="SUPFAM" id="SSF81342">
    <property type="entry name" value="Transmembrane di-heme cytochromes"/>
    <property type="match status" value="1"/>
</dbReference>
<dbReference type="GO" id="GO:0005886">
    <property type="term" value="C:plasma membrane"/>
    <property type="evidence" value="ECO:0007669"/>
    <property type="project" value="UniProtKB-SubCell"/>
</dbReference>
<evidence type="ECO:0000256" key="8">
    <source>
        <dbReference type="ARBA" id="ARBA00022982"/>
    </source>
</evidence>
<keyword evidence="10" id="KW-0408">Iron</keyword>
<keyword evidence="15" id="KW-1185">Reference proteome</keyword>
<dbReference type="PANTHER" id="PTHR30485">
    <property type="entry name" value="NI/FE-HYDROGENASE 1 B-TYPE CYTOCHROME SUBUNIT"/>
    <property type="match status" value="1"/>
</dbReference>
<proteinExistence type="inferred from homology"/>
<dbReference type="Gene3D" id="1.20.950.20">
    <property type="entry name" value="Transmembrane di-heme cytochromes, Chain C"/>
    <property type="match status" value="1"/>
</dbReference>
<keyword evidence="11 12" id="KW-0472">Membrane</keyword>
<evidence type="ECO:0000256" key="7">
    <source>
        <dbReference type="ARBA" id="ARBA00022723"/>
    </source>
</evidence>
<protein>
    <submittedName>
        <fullName evidence="14">Cytochrome b/b6 domain-containing protein</fullName>
    </submittedName>
</protein>
<evidence type="ECO:0000256" key="11">
    <source>
        <dbReference type="ARBA" id="ARBA00023136"/>
    </source>
</evidence>
<evidence type="ECO:0000256" key="3">
    <source>
        <dbReference type="ARBA" id="ARBA00022448"/>
    </source>
</evidence>
<dbReference type="Proteomes" id="UP000281547">
    <property type="component" value="Unassembled WGS sequence"/>
</dbReference>
<dbReference type="EMBL" id="RZNJ01000001">
    <property type="protein sequence ID" value="RUT34913.1"/>
    <property type="molecule type" value="Genomic_DNA"/>
</dbReference>
<evidence type="ECO:0000256" key="6">
    <source>
        <dbReference type="ARBA" id="ARBA00022692"/>
    </source>
</evidence>
<dbReference type="OrthoDB" id="9781740at2"/>
<evidence type="ECO:0000256" key="12">
    <source>
        <dbReference type="SAM" id="Phobius"/>
    </source>
</evidence>
<dbReference type="PANTHER" id="PTHR30485:SF1">
    <property type="entry name" value="CYTOCHROME YDHU-RELATED"/>
    <property type="match status" value="1"/>
</dbReference>
<evidence type="ECO:0000256" key="9">
    <source>
        <dbReference type="ARBA" id="ARBA00022989"/>
    </source>
</evidence>
<dbReference type="AlphaFoldDB" id="A0A433XLH2"/>
<keyword evidence="6 12" id="KW-0812">Transmembrane</keyword>
<comment type="similarity">
    <text evidence="2">Belongs to the HupC/HyaC/HydC family.</text>
</comment>
<evidence type="ECO:0000256" key="5">
    <source>
        <dbReference type="ARBA" id="ARBA00022617"/>
    </source>
</evidence>
<keyword evidence="5" id="KW-0349">Heme</keyword>
<gene>
    <name evidence="14" type="ORF">EMQ25_02860</name>
</gene>
<dbReference type="InterPro" id="IPR051542">
    <property type="entry name" value="Hydrogenase_cytochrome"/>
</dbReference>
<feature type="transmembrane region" description="Helical" evidence="12">
    <location>
        <begin position="135"/>
        <end position="157"/>
    </location>
</feature>
<comment type="caution">
    <text evidence="14">The sequence shown here is derived from an EMBL/GenBank/DDBJ whole genome shotgun (WGS) entry which is preliminary data.</text>
</comment>
<feature type="domain" description="Cytochrome b561 bacterial/Ni-hydrogenase" evidence="13">
    <location>
        <begin position="121"/>
        <end position="277"/>
    </location>
</feature>
<organism evidence="14 15">
    <name type="scientific">Arsenicitalea aurantiaca</name>
    <dbReference type="NCBI Taxonomy" id="1783274"/>
    <lineage>
        <taxon>Bacteria</taxon>
        <taxon>Pseudomonadati</taxon>
        <taxon>Pseudomonadota</taxon>
        <taxon>Alphaproteobacteria</taxon>
        <taxon>Hyphomicrobiales</taxon>
        <taxon>Devosiaceae</taxon>
        <taxon>Arsenicitalea</taxon>
    </lineage>
</organism>
<dbReference type="InterPro" id="IPR016174">
    <property type="entry name" value="Di-haem_cyt_TM"/>
</dbReference>
<evidence type="ECO:0000256" key="10">
    <source>
        <dbReference type="ARBA" id="ARBA00023004"/>
    </source>
</evidence>
<dbReference type="PROSITE" id="PS00882">
    <property type="entry name" value="NI_HGENASE_CYTB_1"/>
    <property type="match status" value="1"/>
</dbReference>
<name>A0A433XLH2_9HYPH</name>
<accession>A0A433XLH2</accession>
<dbReference type="GO" id="GO:0005506">
    <property type="term" value="F:iron ion binding"/>
    <property type="evidence" value="ECO:0007669"/>
    <property type="project" value="InterPro"/>
</dbReference>
<comment type="subcellular location">
    <subcellularLocation>
        <location evidence="1">Cell membrane</location>
        <topology evidence="1">Multi-pass membrane protein</topology>
    </subcellularLocation>
</comment>
<evidence type="ECO:0000256" key="4">
    <source>
        <dbReference type="ARBA" id="ARBA00022475"/>
    </source>
</evidence>
<dbReference type="InterPro" id="IPR000516">
    <property type="entry name" value="Ni-dep_Hydgase_cyt-B"/>
</dbReference>
<keyword evidence="8" id="KW-0249">Electron transport</keyword>
<dbReference type="GO" id="GO:0022904">
    <property type="term" value="P:respiratory electron transport chain"/>
    <property type="evidence" value="ECO:0007669"/>
    <property type="project" value="InterPro"/>
</dbReference>
<evidence type="ECO:0000256" key="2">
    <source>
        <dbReference type="ARBA" id="ARBA00008622"/>
    </source>
</evidence>
<keyword evidence="3" id="KW-0813">Transport</keyword>
<evidence type="ECO:0000313" key="15">
    <source>
        <dbReference type="Proteomes" id="UP000281547"/>
    </source>
</evidence>
<evidence type="ECO:0000313" key="14">
    <source>
        <dbReference type="EMBL" id="RUT34913.1"/>
    </source>
</evidence>
<reference evidence="14 15" key="1">
    <citation type="journal article" date="2016" name="Int. J. Syst. Evol. Microbiol.">
        <title>Arsenicitalea aurantiaca gen. nov., sp. nov., a new member of the family Hyphomicrobiaceae, isolated from high-arsenic sediment.</title>
        <authorList>
            <person name="Mu Y."/>
            <person name="Zhou L."/>
            <person name="Zeng X.C."/>
            <person name="Liu L."/>
            <person name="Pan Y."/>
            <person name="Chen X."/>
            <person name="Wang J."/>
            <person name="Li S."/>
            <person name="Li W.J."/>
            <person name="Wang Y."/>
        </authorList>
    </citation>
    <scope>NUCLEOTIDE SEQUENCE [LARGE SCALE GENOMIC DNA]</scope>
    <source>
        <strain evidence="14 15">42-50</strain>
    </source>
</reference>
<evidence type="ECO:0000256" key="1">
    <source>
        <dbReference type="ARBA" id="ARBA00004651"/>
    </source>
</evidence>
<feature type="transmembrane region" description="Helical" evidence="12">
    <location>
        <begin position="199"/>
        <end position="223"/>
    </location>
</feature>
<evidence type="ECO:0000259" key="13">
    <source>
        <dbReference type="Pfam" id="PF01292"/>
    </source>
</evidence>
<dbReference type="InterPro" id="IPR011577">
    <property type="entry name" value="Cyt_b561_bac/Ni-Hgenase"/>
</dbReference>
<feature type="transmembrane region" description="Helical" evidence="12">
    <location>
        <begin position="243"/>
        <end position="264"/>
    </location>
</feature>
<keyword evidence="7" id="KW-0479">Metal-binding</keyword>
<dbReference type="GO" id="GO:0009055">
    <property type="term" value="F:electron transfer activity"/>
    <property type="evidence" value="ECO:0007669"/>
    <property type="project" value="InterPro"/>
</dbReference>